<organism evidence="1 2">
    <name type="scientific">Prevotella corporis</name>
    <dbReference type="NCBI Taxonomy" id="28128"/>
    <lineage>
        <taxon>Bacteria</taxon>
        <taxon>Pseudomonadati</taxon>
        <taxon>Bacteroidota</taxon>
        <taxon>Bacteroidia</taxon>
        <taxon>Bacteroidales</taxon>
        <taxon>Prevotellaceae</taxon>
        <taxon>Prevotella</taxon>
    </lineage>
</organism>
<name>A0A133Q5K1_9BACT</name>
<dbReference type="RefSeq" id="WP_231728319.1">
    <property type="nucleotide sequence ID" value="NZ_KQ957266.1"/>
</dbReference>
<evidence type="ECO:0000313" key="1">
    <source>
        <dbReference type="EMBL" id="KXA38135.1"/>
    </source>
</evidence>
<sequence length="288" mass="32288">YYEPRLSLWMSCDPLEEKYPNVNSYSYCHNNPILLVDKTGMGDEPHRSNALAIIDKFSKEKTSTAFPYISKDKFIKDLTYQIKHPTSVQQGANGTCGAAAISKYMVEEQSELYVQTAISLYTTGKATNNGYTITATDDMKNGTESNLKSVGISSVDAIMQGAITNKNNKVLSFNPFAGESGTSSFMYPGFVKNFLESYVGANVQVVSSFPTISFMKQINYGEKFVIGLVHHTAEGHISNGFPNHYIQMTNMDNLNYVHYWTWGESTTRKSHVFGNIHGIHQIYLIDRR</sequence>
<protein>
    <submittedName>
        <fullName evidence="1">RHS repeat-associated core domain protein</fullName>
    </submittedName>
</protein>
<dbReference type="PATRIC" id="fig|28128.5.peg.1714"/>
<proteinExistence type="predicted"/>
<dbReference type="AlphaFoldDB" id="A0A133Q5K1"/>
<dbReference type="Proteomes" id="UP000070533">
    <property type="component" value="Unassembled WGS sequence"/>
</dbReference>
<dbReference type="Gene3D" id="2.180.10.10">
    <property type="entry name" value="RHS repeat-associated core"/>
    <property type="match status" value="1"/>
</dbReference>
<dbReference type="InterPro" id="IPR022385">
    <property type="entry name" value="Rhs_assc_core"/>
</dbReference>
<dbReference type="STRING" id="28128.HMPREF3226_01669"/>
<comment type="caution">
    <text evidence="1">The sequence shown here is derived from an EMBL/GenBank/DDBJ whole genome shotgun (WGS) entry which is preliminary data.</text>
</comment>
<accession>A0A133Q5K1</accession>
<reference evidence="2" key="1">
    <citation type="submission" date="2016-01" db="EMBL/GenBank/DDBJ databases">
        <authorList>
            <person name="Mitreva M."/>
            <person name="Pepin K.H."/>
            <person name="Mihindukulasuriya K.A."/>
            <person name="Fulton R."/>
            <person name="Fronick C."/>
            <person name="O'Laughlin M."/>
            <person name="Miner T."/>
            <person name="Herter B."/>
            <person name="Rosa B.A."/>
            <person name="Cordes M."/>
            <person name="Tomlinson C."/>
            <person name="Wollam A."/>
            <person name="Palsikar V.B."/>
            <person name="Mardis E.R."/>
            <person name="Wilson R.K."/>
        </authorList>
    </citation>
    <scope>NUCLEOTIDE SEQUENCE [LARGE SCALE GENOMIC DNA]</scope>
    <source>
        <strain evidence="2">MJR7716</strain>
    </source>
</reference>
<evidence type="ECO:0000313" key="2">
    <source>
        <dbReference type="Proteomes" id="UP000070533"/>
    </source>
</evidence>
<dbReference type="EMBL" id="LRQG01000123">
    <property type="protein sequence ID" value="KXA38135.1"/>
    <property type="molecule type" value="Genomic_DNA"/>
</dbReference>
<dbReference type="NCBIfam" id="TIGR03696">
    <property type="entry name" value="Rhs_assc_core"/>
    <property type="match status" value="1"/>
</dbReference>
<keyword evidence="2" id="KW-1185">Reference proteome</keyword>
<feature type="non-terminal residue" evidence="1">
    <location>
        <position position="1"/>
    </location>
</feature>
<gene>
    <name evidence="1" type="ORF">HMPREF3226_01669</name>
</gene>